<dbReference type="STRING" id="7868.ENSCMIP00000010120"/>
<dbReference type="AlphaFoldDB" id="A0A4W3H450"/>
<name>A0A4W3H450_CALMI</name>
<keyword evidence="2" id="KW-1185">Reference proteome</keyword>
<protein>
    <submittedName>
        <fullName evidence="1">Uncharacterized protein</fullName>
    </submittedName>
</protein>
<reference evidence="2" key="3">
    <citation type="journal article" date="2014" name="Nature">
        <title>Elephant shark genome provides unique insights into gnathostome evolution.</title>
        <authorList>
            <consortium name="International Elephant Shark Genome Sequencing Consortium"/>
            <person name="Venkatesh B."/>
            <person name="Lee A.P."/>
            <person name="Ravi V."/>
            <person name="Maurya A.K."/>
            <person name="Lian M.M."/>
            <person name="Swann J.B."/>
            <person name="Ohta Y."/>
            <person name="Flajnik M.F."/>
            <person name="Sutoh Y."/>
            <person name="Kasahara M."/>
            <person name="Hoon S."/>
            <person name="Gangu V."/>
            <person name="Roy S.W."/>
            <person name="Irimia M."/>
            <person name="Korzh V."/>
            <person name="Kondrychyn I."/>
            <person name="Lim Z.W."/>
            <person name="Tay B.H."/>
            <person name="Tohari S."/>
            <person name="Kong K.W."/>
            <person name="Ho S."/>
            <person name="Lorente-Galdos B."/>
            <person name="Quilez J."/>
            <person name="Marques-Bonet T."/>
            <person name="Raney B.J."/>
            <person name="Ingham P.W."/>
            <person name="Tay A."/>
            <person name="Hillier L.W."/>
            <person name="Minx P."/>
            <person name="Boehm T."/>
            <person name="Wilson R.K."/>
            <person name="Brenner S."/>
            <person name="Warren W.C."/>
        </authorList>
    </citation>
    <scope>NUCLEOTIDE SEQUENCE [LARGE SCALE GENOMIC DNA]</scope>
</reference>
<evidence type="ECO:0000313" key="2">
    <source>
        <dbReference type="Proteomes" id="UP000314986"/>
    </source>
</evidence>
<dbReference type="GO" id="GO:0031410">
    <property type="term" value="C:cytoplasmic vesicle"/>
    <property type="evidence" value="ECO:0007669"/>
    <property type="project" value="TreeGrafter"/>
</dbReference>
<dbReference type="Ensembl" id="ENSCMIT00000010389.1">
    <property type="protein sequence ID" value="ENSCMIP00000010120.1"/>
    <property type="gene ID" value="ENSCMIG00000005339.1"/>
</dbReference>
<reference evidence="1" key="4">
    <citation type="submission" date="2025-08" db="UniProtKB">
        <authorList>
            <consortium name="Ensembl"/>
        </authorList>
    </citation>
    <scope>IDENTIFICATION</scope>
</reference>
<dbReference type="GeneTree" id="ENSGT00900000141033"/>
<sequence>MSPPSTNQPCPFPHVLIISQQPQGRNLDVSCMQAQLGDSRLSPAVGQLVLGDLCPAVTAIIRDGLKPYQQDVITGHRRSAPWGVVVASVRPGTRASKC</sequence>
<dbReference type="InterPro" id="IPR047343">
    <property type="entry name" value="RUSC1_2"/>
</dbReference>
<reference evidence="2" key="1">
    <citation type="journal article" date="2006" name="Science">
        <title>Ancient noncoding elements conserved in the human genome.</title>
        <authorList>
            <person name="Venkatesh B."/>
            <person name="Kirkness E.F."/>
            <person name="Loh Y.H."/>
            <person name="Halpern A.L."/>
            <person name="Lee A.P."/>
            <person name="Johnson J."/>
            <person name="Dandona N."/>
            <person name="Viswanathan L.D."/>
            <person name="Tay A."/>
            <person name="Venter J.C."/>
            <person name="Strausberg R.L."/>
            <person name="Brenner S."/>
        </authorList>
    </citation>
    <scope>NUCLEOTIDE SEQUENCE [LARGE SCALE GENOMIC DNA]</scope>
</reference>
<dbReference type="PANTHER" id="PTHR15591:SF11">
    <property type="entry name" value="AP-4 COMPLEX ACCESSORY SUBUNIT RUSC1"/>
    <property type="match status" value="1"/>
</dbReference>
<proteinExistence type="predicted"/>
<dbReference type="Proteomes" id="UP000314986">
    <property type="component" value="Unassembled WGS sequence"/>
</dbReference>
<accession>A0A4W3H450</accession>
<dbReference type="PANTHER" id="PTHR15591">
    <property type="entry name" value="RUN AND SH3 DOMAIN CONTAINING"/>
    <property type="match status" value="1"/>
</dbReference>
<dbReference type="Gene3D" id="1.20.58.900">
    <property type="match status" value="1"/>
</dbReference>
<reference evidence="1" key="5">
    <citation type="submission" date="2025-09" db="UniProtKB">
        <authorList>
            <consortium name="Ensembl"/>
        </authorList>
    </citation>
    <scope>IDENTIFICATION</scope>
</reference>
<dbReference type="OMA" id="QDVITGH"/>
<evidence type="ECO:0000313" key="1">
    <source>
        <dbReference type="Ensembl" id="ENSCMIP00000010120.1"/>
    </source>
</evidence>
<dbReference type="InterPro" id="IPR037213">
    <property type="entry name" value="Run_dom_sf"/>
</dbReference>
<reference evidence="2" key="2">
    <citation type="journal article" date="2007" name="PLoS Biol.">
        <title>Survey sequencing and comparative analysis of the elephant shark (Callorhinchus milii) genome.</title>
        <authorList>
            <person name="Venkatesh B."/>
            <person name="Kirkness E.F."/>
            <person name="Loh Y.H."/>
            <person name="Halpern A.L."/>
            <person name="Lee A.P."/>
            <person name="Johnson J."/>
            <person name="Dandona N."/>
            <person name="Viswanathan L.D."/>
            <person name="Tay A."/>
            <person name="Venter J.C."/>
            <person name="Strausberg R.L."/>
            <person name="Brenner S."/>
        </authorList>
    </citation>
    <scope>NUCLEOTIDE SEQUENCE [LARGE SCALE GENOMIC DNA]</scope>
</reference>
<organism evidence="1 2">
    <name type="scientific">Callorhinchus milii</name>
    <name type="common">Ghost shark</name>
    <dbReference type="NCBI Taxonomy" id="7868"/>
    <lineage>
        <taxon>Eukaryota</taxon>
        <taxon>Metazoa</taxon>
        <taxon>Chordata</taxon>
        <taxon>Craniata</taxon>
        <taxon>Vertebrata</taxon>
        <taxon>Chondrichthyes</taxon>
        <taxon>Holocephali</taxon>
        <taxon>Chimaeriformes</taxon>
        <taxon>Callorhinchidae</taxon>
        <taxon>Callorhinchus</taxon>
    </lineage>
</organism>
<dbReference type="InParanoid" id="A0A4W3H450"/>